<feature type="region of interest" description="Disordered" evidence="8">
    <location>
        <begin position="775"/>
        <end position="810"/>
    </location>
</feature>
<dbReference type="InterPro" id="IPR050629">
    <property type="entry name" value="STE20/SPS1-PAK"/>
</dbReference>
<dbReference type="PROSITE" id="PS50011">
    <property type="entry name" value="PROTEIN_KINASE_DOM"/>
    <property type="match status" value="1"/>
</dbReference>
<evidence type="ECO:0000256" key="4">
    <source>
        <dbReference type="ARBA" id="ARBA00022741"/>
    </source>
</evidence>
<evidence type="ECO:0000256" key="8">
    <source>
        <dbReference type="SAM" id="MobiDB-lite"/>
    </source>
</evidence>
<dbReference type="SUPFAM" id="SSF48371">
    <property type="entry name" value="ARM repeat"/>
    <property type="match status" value="1"/>
</dbReference>
<organism evidence="10 11">
    <name type="scientific">Chlamydomonas eustigma</name>
    <dbReference type="NCBI Taxonomy" id="1157962"/>
    <lineage>
        <taxon>Eukaryota</taxon>
        <taxon>Viridiplantae</taxon>
        <taxon>Chlorophyta</taxon>
        <taxon>core chlorophytes</taxon>
        <taxon>Chlorophyceae</taxon>
        <taxon>CS clade</taxon>
        <taxon>Chlamydomonadales</taxon>
        <taxon>Chlamydomonadaceae</taxon>
        <taxon>Chlamydomonas</taxon>
    </lineage>
</organism>
<dbReference type="InterPro" id="IPR008271">
    <property type="entry name" value="Ser/Thr_kinase_AS"/>
</dbReference>
<dbReference type="PANTHER" id="PTHR48012">
    <property type="entry name" value="STERILE20-LIKE KINASE, ISOFORM B-RELATED"/>
    <property type="match status" value="1"/>
</dbReference>
<dbReference type="EC" id="2.7.11.1" evidence="1"/>
<dbReference type="FunFam" id="1.10.510.10:FF:000571">
    <property type="entry name" value="Maternal embryonic leucine zipper kinase"/>
    <property type="match status" value="1"/>
</dbReference>
<keyword evidence="6 7" id="KW-0067">ATP-binding</keyword>
<reference evidence="10 11" key="1">
    <citation type="submission" date="2017-08" db="EMBL/GenBank/DDBJ databases">
        <title>Acidophilic green algal genome provides insights into adaptation to an acidic environment.</title>
        <authorList>
            <person name="Hirooka S."/>
            <person name="Hirose Y."/>
            <person name="Kanesaki Y."/>
            <person name="Higuchi S."/>
            <person name="Fujiwara T."/>
            <person name="Onuma R."/>
            <person name="Era A."/>
            <person name="Ohbayashi R."/>
            <person name="Uzuka A."/>
            <person name="Nozaki H."/>
            <person name="Yoshikawa H."/>
            <person name="Miyagishima S.Y."/>
        </authorList>
    </citation>
    <scope>NUCLEOTIDE SEQUENCE [LARGE SCALE GENOMIC DNA]</scope>
    <source>
        <strain evidence="10 11">NIES-2499</strain>
    </source>
</reference>
<dbReference type="PROSITE" id="PS00108">
    <property type="entry name" value="PROTEIN_KINASE_ST"/>
    <property type="match status" value="1"/>
</dbReference>
<dbReference type="Pfam" id="PF00069">
    <property type="entry name" value="Pkinase"/>
    <property type="match status" value="1"/>
</dbReference>
<feature type="compositionally biased region" description="Polar residues" evidence="8">
    <location>
        <begin position="826"/>
        <end position="836"/>
    </location>
</feature>
<keyword evidence="3" id="KW-0808">Transferase</keyword>
<evidence type="ECO:0000256" key="1">
    <source>
        <dbReference type="ARBA" id="ARBA00012513"/>
    </source>
</evidence>
<evidence type="ECO:0000313" key="11">
    <source>
        <dbReference type="Proteomes" id="UP000232323"/>
    </source>
</evidence>
<dbReference type="InterPro" id="IPR017441">
    <property type="entry name" value="Protein_kinase_ATP_BS"/>
</dbReference>
<name>A0A250WTN3_9CHLO</name>
<dbReference type="InterPro" id="IPR016024">
    <property type="entry name" value="ARM-type_fold"/>
</dbReference>
<comment type="caution">
    <text evidence="10">The sequence shown here is derived from an EMBL/GenBank/DDBJ whole genome shotgun (WGS) entry which is preliminary data.</text>
</comment>
<evidence type="ECO:0000256" key="5">
    <source>
        <dbReference type="ARBA" id="ARBA00022777"/>
    </source>
</evidence>
<proteinExistence type="predicted"/>
<dbReference type="GO" id="GO:0005737">
    <property type="term" value="C:cytoplasm"/>
    <property type="evidence" value="ECO:0007669"/>
    <property type="project" value="TreeGrafter"/>
</dbReference>
<dbReference type="PRINTS" id="PR00109">
    <property type="entry name" value="TYRKINASE"/>
</dbReference>
<dbReference type="Proteomes" id="UP000232323">
    <property type="component" value="Unassembled WGS sequence"/>
</dbReference>
<dbReference type="InterPro" id="IPR011989">
    <property type="entry name" value="ARM-like"/>
</dbReference>
<dbReference type="InterPro" id="IPR011009">
    <property type="entry name" value="Kinase-like_dom_sf"/>
</dbReference>
<feature type="region of interest" description="Disordered" evidence="8">
    <location>
        <begin position="825"/>
        <end position="847"/>
    </location>
</feature>
<dbReference type="InterPro" id="IPR001245">
    <property type="entry name" value="Ser-Thr/Tyr_kinase_cat_dom"/>
</dbReference>
<keyword evidence="11" id="KW-1185">Reference proteome</keyword>
<dbReference type="PANTHER" id="PTHR48012:SF26">
    <property type="entry name" value="SERINE_THREONINE-PROTEIN KINASE DDB_G0283821-RELATED"/>
    <property type="match status" value="1"/>
</dbReference>
<feature type="domain" description="Protein kinase" evidence="9">
    <location>
        <begin position="11"/>
        <end position="267"/>
    </location>
</feature>
<dbReference type="OrthoDB" id="8693905at2759"/>
<evidence type="ECO:0000256" key="3">
    <source>
        <dbReference type="ARBA" id="ARBA00022679"/>
    </source>
</evidence>
<keyword evidence="5" id="KW-0418">Kinase</keyword>
<keyword evidence="4 7" id="KW-0547">Nucleotide-binding</keyword>
<dbReference type="Gene3D" id="1.25.10.10">
    <property type="entry name" value="Leucine-rich Repeat Variant"/>
    <property type="match status" value="2"/>
</dbReference>
<dbReference type="CDD" id="cd06627">
    <property type="entry name" value="STKc_Cdc7_like"/>
    <property type="match status" value="1"/>
</dbReference>
<feature type="binding site" evidence="7">
    <location>
        <position position="40"/>
    </location>
    <ligand>
        <name>ATP</name>
        <dbReference type="ChEBI" id="CHEBI:30616"/>
    </ligand>
</feature>
<evidence type="ECO:0000259" key="9">
    <source>
        <dbReference type="PROSITE" id="PS50011"/>
    </source>
</evidence>
<keyword evidence="2" id="KW-0723">Serine/threonine-protein kinase</keyword>
<dbReference type="GO" id="GO:0004674">
    <property type="term" value="F:protein serine/threonine kinase activity"/>
    <property type="evidence" value="ECO:0007669"/>
    <property type="project" value="UniProtKB-KW"/>
</dbReference>
<evidence type="ECO:0000313" key="10">
    <source>
        <dbReference type="EMBL" id="GAX73992.1"/>
    </source>
</evidence>
<gene>
    <name evidence="10" type="ORF">CEUSTIGMA_g1442.t1</name>
</gene>
<evidence type="ECO:0000256" key="6">
    <source>
        <dbReference type="ARBA" id="ARBA00022840"/>
    </source>
</evidence>
<dbReference type="SUPFAM" id="SSF56112">
    <property type="entry name" value="Protein kinase-like (PK-like)"/>
    <property type="match status" value="1"/>
</dbReference>
<dbReference type="GO" id="GO:0005524">
    <property type="term" value="F:ATP binding"/>
    <property type="evidence" value="ECO:0007669"/>
    <property type="project" value="UniProtKB-UniRule"/>
</dbReference>
<sequence length="1222" mass="131720">MERGSRLSDRYMIGEELGRGAYGQVFKGIDSTTGSTVAIKQISLNGTSQDNLQSVMGEIELLKTLNHKNIVKYQGSFKTRTHLYIILEFMENGSLSSIIKQCGVLNEELAAVYIAQVLQGLSYLHEQGVVHRDIKGANILTTKEGIVKLADFGVAAKLGELEERRDEIQQHVVGTPYWMAPEVIEMTQVTSASDIWSVGCLIVEVLNGSPPYFELQPMSALFRIVQDDHPPLPDKISPLMEDFLLLCFQKDPSLRPSASDLLQHQWIFENRKTLKKSWRGGQSGYLTQGKQGSGNTEAHESINSVINRMLAADDDSSVGVAGRGGVEGESLSPRLPGFPNAYNSSVSPLRDAVVSASTAAEAAALANSPSGSVPLPPLPEQQPADVRASGAQGVHLHSSPNNQLVISGSGGTSEGSAQLRDVISSLQGGSQQNGGSGPKHNVLFGLGHRDQEKVLLLDESQVIVDVSASQRLNVMENGGGGSNYLFRAARGAVGLDEERLNEQSREAKVKVLDIMAAMRPTNLGTRESQVPGAAAGVQPAGRYGAPHSACAVMEELIALQPEAQAHFLGEGGVLVLLELLDSDTEKHAEGALDLIASLTRGDARLLRSLCLVGAVPAVCRFTAQTWSTHLRAKAAAFVQRLCLEGDDTLRMFIACQGLKYLVGLVGEIPHSPYSSTNHPSSVQNATAFSQALQEGSSLTHVGLACIWRVLDAYSLLPLNSMCRLLAQGGLIPRLFQVLKQAIATAKLPYASSQLTRKTSQHLSPFANTTPHKIVPFHTKASSNSNPLGSKHTRSPSLPGPASPHQMLHSPTGTATAAMTLDYRGLNKSTSSGSQRASVDGAASIHSKQVAEPSHAAAAAAPGGAAVDPLQWLLQEVVNLLLVMSQADLVVKSFVCHKENLQQCLDCLVRIQPPHLLKLMKAVRWLTGEHAVVPAIKDAGAISTLVPFLAKEKADQEVVLGSEVQLEALHALYNICNLNKKVHLEAASASGITPHLCRFVRESAVPSPSADAPHTVHKAVQSRMEQWPRFRGFVVPMLVGLVACSSSTRGKLWSTEGVEVLLLLLREQDTSVQTGVLQALDTWLSEDHTRVEGKLTQRDAVIALVDLFARSHQSHETQAIPQLLDTLRQMIGRSSKLAVQLAVGGLVPWLLAMIEAAAPIIRVKLLEIIRCLYEHYPRPKEFIAMYNIPDVLRRLLDIHGRGSDAVHSACHQLLTAFQINVLL</sequence>
<dbReference type="STRING" id="1157962.A0A250WTN3"/>
<evidence type="ECO:0000256" key="2">
    <source>
        <dbReference type="ARBA" id="ARBA00022527"/>
    </source>
</evidence>
<evidence type="ECO:0000256" key="7">
    <source>
        <dbReference type="PROSITE-ProRule" id="PRU10141"/>
    </source>
</evidence>
<dbReference type="SMART" id="SM00220">
    <property type="entry name" value="S_TKc"/>
    <property type="match status" value="1"/>
</dbReference>
<dbReference type="InterPro" id="IPR000719">
    <property type="entry name" value="Prot_kinase_dom"/>
</dbReference>
<dbReference type="Gene3D" id="1.10.510.10">
    <property type="entry name" value="Transferase(Phosphotransferase) domain 1"/>
    <property type="match status" value="1"/>
</dbReference>
<accession>A0A250WTN3</accession>
<dbReference type="PROSITE" id="PS00107">
    <property type="entry name" value="PROTEIN_KINASE_ATP"/>
    <property type="match status" value="1"/>
</dbReference>
<feature type="region of interest" description="Disordered" evidence="8">
    <location>
        <begin position="367"/>
        <end position="416"/>
    </location>
</feature>
<dbReference type="AlphaFoldDB" id="A0A250WTN3"/>
<dbReference type="EMBL" id="BEGY01000005">
    <property type="protein sequence ID" value="GAX73992.1"/>
    <property type="molecule type" value="Genomic_DNA"/>
</dbReference>
<protein>
    <recommendedName>
        <fullName evidence="1">non-specific serine/threonine protein kinase</fullName>
        <ecNumber evidence="1">2.7.11.1</ecNumber>
    </recommendedName>
</protein>